<name>G2GWH8_9ENTR</name>
<keyword evidence="2" id="KW-1185">Reference proteome</keyword>
<evidence type="ECO:0000313" key="1">
    <source>
        <dbReference type="EMBL" id="EGY29878.1"/>
    </source>
</evidence>
<comment type="caution">
    <text evidence="1">The sequence shown here is derived from an EMBL/GenBank/DDBJ whole genome shotgun (WGS) entry which is preliminary data.</text>
</comment>
<dbReference type="EMBL" id="AGCA01000032">
    <property type="protein sequence ID" value="EGY29878.1"/>
    <property type="molecule type" value="Genomic_DNA"/>
</dbReference>
<evidence type="ECO:0000313" key="2">
    <source>
        <dbReference type="Proteomes" id="UP000004116"/>
    </source>
</evidence>
<sequence>PDDLVKILDAKDKTLDRNLNGTLSLSEAMSSLRDNKSTVSYNNSNCNIYSDSTNFLTTGNSACV</sequence>
<proteinExistence type="predicted"/>
<gene>
    <name evidence="1" type="ORF">Rin_00001140</name>
</gene>
<protein>
    <submittedName>
        <fullName evidence="1">Uncharacterized protein</fullName>
    </submittedName>
</protein>
<feature type="non-terminal residue" evidence="1">
    <location>
        <position position="1"/>
    </location>
</feature>
<accession>G2GWH8</accession>
<dbReference type="Proteomes" id="UP000004116">
    <property type="component" value="Unassembled WGS sequence"/>
</dbReference>
<reference evidence="1 2" key="1">
    <citation type="journal article" date="2012" name="Genome Res.">
        <title>Genomic basis of endosymbiont-conferred protection against an insect parasitoid.</title>
        <authorList>
            <person name="Hansen A.K."/>
            <person name="Vorburger C."/>
            <person name="Moran N.A."/>
        </authorList>
    </citation>
    <scope>NUCLEOTIDE SEQUENCE [LARGE SCALE GENOMIC DNA]</scope>
    <source>
        <strain evidence="2">R5.15</strain>
    </source>
</reference>
<organism evidence="1 2">
    <name type="scientific">Candidatus Regiella insecticola 5.15</name>
    <dbReference type="NCBI Taxonomy" id="1005043"/>
    <lineage>
        <taxon>Bacteria</taxon>
        <taxon>Pseudomonadati</taxon>
        <taxon>Pseudomonadota</taxon>
        <taxon>Gammaproteobacteria</taxon>
        <taxon>Enterobacterales</taxon>
        <taxon>Enterobacteriaceae</taxon>
        <taxon>aphid secondary symbionts</taxon>
        <taxon>Candidatus Regiella</taxon>
    </lineage>
</organism>
<dbReference type="RefSeq" id="WP_006705748.1">
    <property type="nucleotide sequence ID" value="NZ_AGCA01000032.1"/>
</dbReference>
<dbReference type="AlphaFoldDB" id="G2GWH8"/>